<dbReference type="InterPro" id="IPR000160">
    <property type="entry name" value="GGDEF_dom"/>
</dbReference>
<feature type="domain" description="HAMP" evidence="6">
    <location>
        <begin position="306"/>
        <end position="359"/>
    </location>
</feature>
<dbReference type="InterPro" id="IPR052155">
    <property type="entry name" value="Biofilm_reg_signaling"/>
</dbReference>
<dbReference type="InterPro" id="IPR000700">
    <property type="entry name" value="PAS-assoc_C"/>
</dbReference>
<dbReference type="CDD" id="cd06225">
    <property type="entry name" value="HAMP"/>
    <property type="match status" value="1"/>
</dbReference>
<dbReference type="Gene3D" id="3.30.70.270">
    <property type="match status" value="1"/>
</dbReference>
<reference evidence="9" key="1">
    <citation type="journal article" date="2019" name="Int. J. Syst. Evol. Microbiol.">
        <title>The Global Catalogue of Microorganisms (GCM) 10K type strain sequencing project: providing services to taxonomists for standard genome sequencing and annotation.</title>
        <authorList>
            <consortium name="The Broad Institute Genomics Platform"/>
            <consortium name="The Broad Institute Genome Sequencing Center for Infectious Disease"/>
            <person name="Wu L."/>
            <person name="Ma J."/>
        </authorList>
    </citation>
    <scope>NUCLEOTIDE SEQUENCE [LARGE SCALE GENOMIC DNA]</scope>
    <source>
        <strain evidence="9">SHR3</strain>
    </source>
</reference>
<dbReference type="InterPro" id="IPR035965">
    <property type="entry name" value="PAS-like_dom_sf"/>
</dbReference>
<feature type="domain" description="EAL" evidence="5">
    <location>
        <begin position="673"/>
        <end position="925"/>
    </location>
</feature>
<dbReference type="CDD" id="cd12915">
    <property type="entry name" value="PDC2_DGC_like"/>
    <property type="match status" value="1"/>
</dbReference>
<gene>
    <name evidence="8" type="ORF">ACFPTN_14990</name>
</gene>
<dbReference type="PROSITE" id="PS50112">
    <property type="entry name" value="PAS"/>
    <property type="match status" value="1"/>
</dbReference>
<sequence length="930" mass="103170">MRISGTTSLNLRLWAVIALAVVPVFLMVLIDYLAQRTETTRAIEADMIRMLAAAGEEEDAARRAVSNVFRVIAQSDNLRTLDPLDCSGIAQRLLGTMASFHNLGGALPDGKVFCSGTAPPEAMDVRERRWFRHALDADGVTEGEYLVGRDGIPAMEFGYPLRGRHGELRAVLFASISLDWFRRLVAGYRLPAGWEAHLITTSGRVLARHPAPDGWQGEEMPGTMLGTFLRIRQGAMPLSEAEDFDGHRRLYGVAPVSFARDTLFVVIGAPLESSLSAVDLSFWRRVALLLTIVLVSAGVARYFIYGLVDRWATQMREAIGRIAAGRLDTRITRRSRVRELNAVEDGVNRMAAELERRDAELAEREDELRRLSMAMEQSAATILITDTDARIEYVNEAAITNTGYSRDELLGHNPRILNSGRTPAGTYVDMWTTLGRGEVWRGEFHNTRKDGSCFVEAATIAPVKRADGVVTHYVAVKEDITLRRQSEELLHRLAYYDPLTELPNRAMLHDRLQHALLASAQSGTYAMLLLLDVDRFKQLNDTQGHAAGDRLLKEIAHRLRHALHDDDTIARHGDDDFAVIVEHLGDRLSEALIRAEALAKQIHQALNVPYQLDDAGRRHYATHSIGVTLFQGRQWSEENLLKQVEVALYMAKNEGRNAIRFFSPKMQALVDAHAAMEAGLRDALAGQALQLFYQPQVDQHGRVVGAEALIRWFGADGRLVPPAEFIPVAEDTGLIVPIGQWVLDTACAQLAVWQALAPGFTLAVNVSPRQFHQPDFVDQVIASVKASGIDPRGLELELTESVILGDLDETIARMEQLRTLGLRFSLDDFGTGYSSLSYLKRLPFDQLKIDQSFVRDMLNDASSETIVRAILGMSASLGLEVQAEGVETAAQRDFLHAQGCRLFQGYLFARPLPLAQWPENPCALQLAAAD</sequence>
<dbReference type="SMART" id="SM00267">
    <property type="entry name" value="GGDEF"/>
    <property type="match status" value="1"/>
</dbReference>
<dbReference type="PROSITE" id="PS50887">
    <property type="entry name" value="GGDEF"/>
    <property type="match status" value="1"/>
</dbReference>
<keyword evidence="2" id="KW-1133">Transmembrane helix</keyword>
<dbReference type="NCBIfam" id="TIGR00254">
    <property type="entry name" value="GGDEF"/>
    <property type="match status" value="1"/>
</dbReference>
<feature type="domain" description="PAC" evidence="4">
    <location>
        <begin position="440"/>
        <end position="492"/>
    </location>
</feature>
<dbReference type="InterPro" id="IPR001610">
    <property type="entry name" value="PAC"/>
</dbReference>
<dbReference type="InterPro" id="IPR000014">
    <property type="entry name" value="PAS"/>
</dbReference>
<dbReference type="NCBIfam" id="TIGR00229">
    <property type="entry name" value="sensory_box"/>
    <property type="match status" value="1"/>
</dbReference>
<dbReference type="InterPro" id="IPR043128">
    <property type="entry name" value="Rev_trsase/Diguanyl_cyclase"/>
</dbReference>
<feature type="domain" description="GGDEF" evidence="7">
    <location>
        <begin position="524"/>
        <end position="664"/>
    </location>
</feature>
<dbReference type="PANTHER" id="PTHR44757">
    <property type="entry name" value="DIGUANYLATE CYCLASE DGCP"/>
    <property type="match status" value="1"/>
</dbReference>
<dbReference type="InterPro" id="IPR003660">
    <property type="entry name" value="HAMP_dom"/>
</dbReference>
<evidence type="ECO:0000313" key="8">
    <source>
        <dbReference type="EMBL" id="MFC5770685.1"/>
    </source>
</evidence>
<dbReference type="Gene3D" id="3.20.20.450">
    <property type="entry name" value="EAL domain"/>
    <property type="match status" value="1"/>
</dbReference>
<evidence type="ECO:0000259" key="7">
    <source>
        <dbReference type="PROSITE" id="PS50887"/>
    </source>
</evidence>
<evidence type="ECO:0000259" key="5">
    <source>
        <dbReference type="PROSITE" id="PS50883"/>
    </source>
</evidence>
<dbReference type="SMART" id="SM00052">
    <property type="entry name" value="EAL"/>
    <property type="match status" value="1"/>
</dbReference>
<dbReference type="SUPFAM" id="SSF55785">
    <property type="entry name" value="PYP-like sensor domain (PAS domain)"/>
    <property type="match status" value="1"/>
</dbReference>
<evidence type="ECO:0000259" key="6">
    <source>
        <dbReference type="PROSITE" id="PS50885"/>
    </source>
</evidence>
<dbReference type="SUPFAM" id="SSF55073">
    <property type="entry name" value="Nucleotide cyclase"/>
    <property type="match status" value="1"/>
</dbReference>
<evidence type="ECO:0000259" key="3">
    <source>
        <dbReference type="PROSITE" id="PS50112"/>
    </source>
</evidence>
<dbReference type="SMART" id="SM00091">
    <property type="entry name" value="PAS"/>
    <property type="match status" value="1"/>
</dbReference>
<dbReference type="PROSITE" id="PS50883">
    <property type="entry name" value="EAL"/>
    <property type="match status" value="1"/>
</dbReference>
<evidence type="ECO:0000259" key="4">
    <source>
        <dbReference type="PROSITE" id="PS50113"/>
    </source>
</evidence>
<dbReference type="CDD" id="cd01949">
    <property type="entry name" value="GGDEF"/>
    <property type="match status" value="1"/>
</dbReference>
<dbReference type="CDD" id="cd01948">
    <property type="entry name" value="EAL"/>
    <property type="match status" value="1"/>
</dbReference>
<dbReference type="PROSITE" id="PS50885">
    <property type="entry name" value="HAMP"/>
    <property type="match status" value="1"/>
</dbReference>
<protein>
    <submittedName>
        <fullName evidence="8">EAL domain-containing protein</fullName>
    </submittedName>
</protein>
<dbReference type="EMBL" id="JBHSOG010000054">
    <property type="protein sequence ID" value="MFC5770685.1"/>
    <property type="molecule type" value="Genomic_DNA"/>
</dbReference>
<evidence type="ECO:0000313" key="9">
    <source>
        <dbReference type="Proteomes" id="UP001595974"/>
    </source>
</evidence>
<proteinExistence type="predicted"/>
<name>A0ABW1ATS8_9RHOO</name>
<organism evidence="8 9">
    <name type="scientific">Thauera sinica</name>
    <dbReference type="NCBI Taxonomy" id="2665146"/>
    <lineage>
        <taxon>Bacteria</taxon>
        <taxon>Pseudomonadati</taxon>
        <taxon>Pseudomonadota</taxon>
        <taxon>Betaproteobacteria</taxon>
        <taxon>Rhodocyclales</taxon>
        <taxon>Zoogloeaceae</taxon>
        <taxon>Thauera</taxon>
    </lineage>
</organism>
<dbReference type="PANTHER" id="PTHR44757:SF2">
    <property type="entry name" value="BIOFILM ARCHITECTURE MAINTENANCE PROTEIN MBAA"/>
    <property type="match status" value="1"/>
</dbReference>
<dbReference type="SMART" id="SM00086">
    <property type="entry name" value="PAC"/>
    <property type="match status" value="1"/>
</dbReference>
<feature type="domain" description="PAS" evidence="3">
    <location>
        <begin position="367"/>
        <end position="413"/>
    </location>
</feature>
<comment type="caution">
    <text evidence="8">The sequence shown here is derived from an EMBL/GenBank/DDBJ whole genome shotgun (WGS) entry which is preliminary data.</text>
</comment>
<dbReference type="Pfam" id="PF00563">
    <property type="entry name" value="EAL"/>
    <property type="match status" value="1"/>
</dbReference>
<keyword evidence="2" id="KW-0472">Membrane</keyword>
<feature type="coiled-coil region" evidence="1">
    <location>
        <begin position="337"/>
        <end position="371"/>
    </location>
</feature>
<dbReference type="Gene3D" id="3.30.450.20">
    <property type="entry name" value="PAS domain"/>
    <property type="match status" value="2"/>
</dbReference>
<evidence type="ECO:0000256" key="2">
    <source>
        <dbReference type="SAM" id="Phobius"/>
    </source>
</evidence>
<evidence type="ECO:0000256" key="1">
    <source>
        <dbReference type="SAM" id="Coils"/>
    </source>
</evidence>
<dbReference type="InterPro" id="IPR001633">
    <property type="entry name" value="EAL_dom"/>
</dbReference>
<keyword evidence="9" id="KW-1185">Reference proteome</keyword>
<dbReference type="RefSeq" id="WP_096451063.1">
    <property type="nucleotide sequence ID" value="NZ_JBHSOG010000054.1"/>
</dbReference>
<dbReference type="SUPFAM" id="SSF141868">
    <property type="entry name" value="EAL domain-like"/>
    <property type="match status" value="1"/>
</dbReference>
<dbReference type="CDD" id="cd00130">
    <property type="entry name" value="PAS"/>
    <property type="match status" value="1"/>
</dbReference>
<dbReference type="Pfam" id="PF13426">
    <property type="entry name" value="PAS_9"/>
    <property type="match status" value="1"/>
</dbReference>
<dbReference type="Gene3D" id="6.10.340.10">
    <property type="match status" value="1"/>
</dbReference>
<dbReference type="PROSITE" id="PS50113">
    <property type="entry name" value="PAC"/>
    <property type="match status" value="1"/>
</dbReference>
<accession>A0ABW1ATS8</accession>
<dbReference type="InterPro" id="IPR035919">
    <property type="entry name" value="EAL_sf"/>
</dbReference>
<dbReference type="Proteomes" id="UP001595974">
    <property type="component" value="Unassembled WGS sequence"/>
</dbReference>
<keyword evidence="2" id="KW-0812">Transmembrane</keyword>
<keyword evidence="1" id="KW-0175">Coiled coil</keyword>
<feature type="transmembrane region" description="Helical" evidence="2">
    <location>
        <begin position="12"/>
        <end position="34"/>
    </location>
</feature>
<dbReference type="Pfam" id="PF00990">
    <property type="entry name" value="GGDEF"/>
    <property type="match status" value="1"/>
</dbReference>
<dbReference type="InterPro" id="IPR029787">
    <property type="entry name" value="Nucleotide_cyclase"/>
</dbReference>